<dbReference type="OrthoDB" id="346907at2759"/>
<dbReference type="InterPro" id="IPR001245">
    <property type="entry name" value="Ser-Thr/Tyr_kinase_cat_dom"/>
</dbReference>
<dbReference type="PIRSF" id="PIRSF000654">
    <property type="entry name" value="Integrin-linked_kinase"/>
    <property type="match status" value="1"/>
</dbReference>
<keyword evidence="3" id="KW-1185">Reference proteome</keyword>
<proteinExistence type="predicted"/>
<keyword evidence="2" id="KW-0418">Kinase</keyword>
<feature type="domain" description="Protein kinase" evidence="1">
    <location>
        <begin position="1"/>
        <end position="254"/>
    </location>
</feature>
<dbReference type="InterPro" id="IPR000719">
    <property type="entry name" value="Prot_kinase_dom"/>
</dbReference>
<dbReference type="InterPro" id="IPR051681">
    <property type="entry name" value="Ser/Thr_Kinases-Pseudokinases"/>
</dbReference>
<dbReference type="AlphaFoldDB" id="A0A9P6ZNZ1"/>
<keyword evidence="2" id="KW-0808">Transferase</keyword>
<dbReference type="SUPFAM" id="SSF56112">
    <property type="entry name" value="Protein kinase-like (PK-like)"/>
    <property type="match status" value="1"/>
</dbReference>
<accession>A0A9P6ZNZ1</accession>
<dbReference type="PANTHER" id="PTHR44329">
    <property type="entry name" value="SERINE/THREONINE-PROTEIN KINASE TNNI3K-RELATED"/>
    <property type="match status" value="1"/>
</dbReference>
<reference evidence="2" key="1">
    <citation type="journal article" date="2020" name="New Phytol.">
        <title>Comparative genomics reveals dynamic genome evolution in host specialist ectomycorrhizal fungi.</title>
        <authorList>
            <person name="Lofgren L.A."/>
            <person name="Nguyen N.H."/>
            <person name="Vilgalys R."/>
            <person name="Ruytinx J."/>
            <person name="Liao H.L."/>
            <person name="Branco S."/>
            <person name="Kuo A."/>
            <person name="LaButti K."/>
            <person name="Lipzen A."/>
            <person name="Andreopoulos W."/>
            <person name="Pangilinan J."/>
            <person name="Riley R."/>
            <person name="Hundley H."/>
            <person name="Na H."/>
            <person name="Barry K."/>
            <person name="Grigoriev I.V."/>
            <person name="Stajich J.E."/>
            <person name="Kennedy P.G."/>
        </authorList>
    </citation>
    <scope>NUCLEOTIDE SEQUENCE</scope>
    <source>
        <strain evidence="2">DOB743</strain>
    </source>
</reference>
<dbReference type="Gene3D" id="1.10.510.10">
    <property type="entry name" value="Transferase(Phosphotransferase) domain 1"/>
    <property type="match status" value="1"/>
</dbReference>
<evidence type="ECO:0000259" key="1">
    <source>
        <dbReference type="PROSITE" id="PS50011"/>
    </source>
</evidence>
<dbReference type="Proteomes" id="UP000714275">
    <property type="component" value="Unassembled WGS sequence"/>
</dbReference>
<organism evidence="2 3">
    <name type="scientific">Suillus placidus</name>
    <dbReference type="NCBI Taxonomy" id="48579"/>
    <lineage>
        <taxon>Eukaryota</taxon>
        <taxon>Fungi</taxon>
        <taxon>Dikarya</taxon>
        <taxon>Basidiomycota</taxon>
        <taxon>Agaricomycotina</taxon>
        <taxon>Agaricomycetes</taxon>
        <taxon>Agaricomycetidae</taxon>
        <taxon>Boletales</taxon>
        <taxon>Suillineae</taxon>
        <taxon>Suillaceae</taxon>
        <taxon>Suillus</taxon>
    </lineage>
</organism>
<dbReference type="PROSITE" id="PS00109">
    <property type="entry name" value="PROTEIN_KINASE_TYR"/>
    <property type="match status" value="1"/>
</dbReference>
<comment type="caution">
    <text evidence="2">The sequence shown here is derived from an EMBL/GenBank/DDBJ whole genome shotgun (WGS) entry which is preliminary data.</text>
</comment>
<dbReference type="GO" id="GO:0005524">
    <property type="term" value="F:ATP binding"/>
    <property type="evidence" value="ECO:0007669"/>
    <property type="project" value="InterPro"/>
</dbReference>
<evidence type="ECO:0000313" key="2">
    <source>
        <dbReference type="EMBL" id="KAG1771964.1"/>
    </source>
</evidence>
<dbReference type="EMBL" id="JABBWD010000055">
    <property type="protein sequence ID" value="KAG1771964.1"/>
    <property type="molecule type" value="Genomic_DNA"/>
</dbReference>
<name>A0A9P6ZNZ1_9AGAM</name>
<sequence>MSACVDVAVKEMILRDNADMLKIINRLFREIKLWLELEHENIIPLWGVADDFGSLPALVSPWLENGALTGYLQREHEMLSYNKKFALLKDIARGLQYLHSRSIIHGDLSGNNVLVDKDGKASLTDFGLSALLPERISQALLPTNAGGTALYMAPECLTLDDEGNESPVFSPKSDVYSFGGIMLQVLEGKVPYHYIRNHVAIINLISRGIRPKRPPISAVGDSDWNFIQSCWLEDMERRPSDEAILEFVEGRARVQS</sequence>
<protein>
    <submittedName>
        <fullName evidence="2">Kinase-like domain-containing protein</fullName>
    </submittedName>
</protein>
<evidence type="ECO:0000313" key="3">
    <source>
        <dbReference type="Proteomes" id="UP000714275"/>
    </source>
</evidence>
<dbReference type="PROSITE" id="PS50011">
    <property type="entry name" value="PROTEIN_KINASE_DOM"/>
    <property type="match status" value="1"/>
</dbReference>
<dbReference type="GO" id="GO:0004674">
    <property type="term" value="F:protein serine/threonine kinase activity"/>
    <property type="evidence" value="ECO:0007669"/>
    <property type="project" value="TreeGrafter"/>
</dbReference>
<dbReference type="InterPro" id="IPR008266">
    <property type="entry name" value="Tyr_kinase_AS"/>
</dbReference>
<gene>
    <name evidence="2" type="ORF">EV702DRAFT_628875</name>
</gene>
<dbReference type="InterPro" id="IPR011009">
    <property type="entry name" value="Kinase-like_dom_sf"/>
</dbReference>
<dbReference type="Pfam" id="PF07714">
    <property type="entry name" value="PK_Tyr_Ser-Thr"/>
    <property type="match status" value="1"/>
</dbReference>